<dbReference type="PANTHER" id="PTHR28153">
    <property type="entry name" value="PROTEIN, PUTATIVE-RELATED"/>
    <property type="match status" value="1"/>
</dbReference>
<gene>
    <name evidence="3" type="ORF">DEBURN_LOCUS4721</name>
</gene>
<dbReference type="PANTHER" id="PTHR28153:SF1">
    <property type="entry name" value="DUF4484 DOMAIN-CONTAINING PROTEIN"/>
    <property type="match status" value="1"/>
</dbReference>
<dbReference type="Pfam" id="PF09804">
    <property type="entry name" value="DENND11"/>
    <property type="match status" value="1"/>
</dbReference>
<dbReference type="InterPro" id="IPR018626">
    <property type="entry name" value="LCHN/Anr2"/>
</dbReference>
<keyword evidence="4" id="KW-1185">Reference proteome</keyword>
<comment type="caution">
    <text evidence="3">The sequence shown here is derived from an EMBL/GenBank/DDBJ whole genome shotgun (WGS) entry which is preliminary data.</text>
</comment>
<proteinExistence type="predicted"/>
<evidence type="ECO:0000256" key="1">
    <source>
        <dbReference type="SAM" id="MobiDB-lite"/>
    </source>
</evidence>
<dbReference type="GO" id="GO:0005811">
    <property type="term" value="C:lipid droplet"/>
    <property type="evidence" value="ECO:0007669"/>
    <property type="project" value="TreeGrafter"/>
</dbReference>
<feature type="compositionally biased region" description="Polar residues" evidence="1">
    <location>
        <begin position="1"/>
        <end position="23"/>
    </location>
</feature>
<feature type="region of interest" description="Disordered" evidence="1">
    <location>
        <begin position="1"/>
        <end position="25"/>
    </location>
</feature>
<reference evidence="3" key="1">
    <citation type="submission" date="2021-06" db="EMBL/GenBank/DDBJ databases">
        <authorList>
            <person name="Kallberg Y."/>
            <person name="Tangrot J."/>
            <person name="Rosling A."/>
        </authorList>
    </citation>
    <scope>NUCLEOTIDE SEQUENCE</scope>
    <source>
        <strain evidence="3">AZ414A</strain>
    </source>
</reference>
<evidence type="ECO:0000259" key="2">
    <source>
        <dbReference type="PROSITE" id="PS50211"/>
    </source>
</evidence>
<name>A0A9N8ZN56_9GLOM</name>
<dbReference type="OrthoDB" id="2152680at2759"/>
<accession>A0A9N8ZN56</accession>
<dbReference type="AlphaFoldDB" id="A0A9N8ZN56"/>
<evidence type="ECO:0000313" key="4">
    <source>
        <dbReference type="Proteomes" id="UP000789706"/>
    </source>
</evidence>
<feature type="domain" description="UDENN" evidence="2">
    <location>
        <begin position="1"/>
        <end position="398"/>
    </location>
</feature>
<dbReference type="InterPro" id="IPR037516">
    <property type="entry name" value="Tripartite_DENN"/>
</dbReference>
<protein>
    <submittedName>
        <fullName evidence="3">6186_t:CDS:1</fullName>
    </submittedName>
</protein>
<dbReference type="Proteomes" id="UP000789706">
    <property type="component" value="Unassembled WGS sequence"/>
</dbReference>
<dbReference type="PROSITE" id="PS50211">
    <property type="entry name" value="DENN"/>
    <property type="match status" value="1"/>
</dbReference>
<organism evidence="3 4">
    <name type="scientific">Diversispora eburnea</name>
    <dbReference type="NCBI Taxonomy" id="1213867"/>
    <lineage>
        <taxon>Eukaryota</taxon>
        <taxon>Fungi</taxon>
        <taxon>Fungi incertae sedis</taxon>
        <taxon>Mucoromycota</taxon>
        <taxon>Glomeromycotina</taxon>
        <taxon>Glomeromycetes</taxon>
        <taxon>Diversisporales</taxon>
        <taxon>Diversisporaceae</taxon>
        <taxon>Diversispora</taxon>
    </lineage>
</organism>
<sequence>MSLTISVPESSIPKTPESSNESSEPLAPYDFSNVILILEESNFNRCQADCMQYFVRPPFVGISVFINEPTFDESQDRGAHMVSVGILVTPTMETGLYYSNLKQYFDKRGILLNHTDDVLVDIDNEDRRYNFASSSGKSQYTRTRCLSTSETSTNSYQLSISPTHPAHHFPEFVHLCGPNIFLLWKAALLKKRILFYSPPPVLNACYAVYGTCLLANISTQIARTIDNKVEKIKPLFNVGISDIPLIESMEGGYVACTTDQILQSKNNLYDLLVNMPHDDINNNTHPTLIASPGSKLSTKISVTDIRRYRVLLKILASHGLNHYSEEDGENMTDTWRKLMFGDDESSLLNVEGSRETLEIELELIRTVTSSVHDHDPGETIFLYPDHLIQLGLDPHEDGTFVEELAEMYFGKEVEAIVKR</sequence>
<dbReference type="EMBL" id="CAJVPK010000378">
    <property type="protein sequence ID" value="CAG8501899.1"/>
    <property type="molecule type" value="Genomic_DNA"/>
</dbReference>
<evidence type="ECO:0000313" key="3">
    <source>
        <dbReference type="EMBL" id="CAG8501899.1"/>
    </source>
</evidence>
<dbReference type="InterPro" id="IPR053056">
    <property type="entry name" value="Lipid_Metab_Assoc_Protein"/>
</dbReference>